<feature type="transmembrane region" description="Helical" evidence="1">
    <location>
        <begin position="32"/>
        <end position="48"/>
    </location>
</feature>
<dbReference type="EMBL" id="JARUHG010000003">
    <property type="protein sequence ID" value="MDR0183327.1"/>
    <property type="molecule type" value="Genomic_DNA"/>
</dbReference>
<dbReference type="Pfam" id="PF09842">
    <property type="entry name" value="DUF2069"/>
    <property type="match status" value="1"/>
</dbReference>
<keyword evidence="1" id="KW-0472">Membrane</keyword>
<dbReference type="InterPro" id="IPR018643">
    <property type="entry name" value="DUF2069_membrane"/>
</dbReference>
<gene>
    <name evidence="2" type="ORF">P8609_10175</name>
</gene>
<evidence type="ECO:0000313" key="3">
    <source>
        <dbReference type="Proteomes" id="UP001233535"/>
    </source>
</evidence>
<comment type="caution">
    <text evidence="2">The sequence shown here is derived from an EMBL/GenBank/DDBJ whole genome shotgun (WGS) entry which is preliminary data.</text>
</comment>
<accession>A0ABU1CDS6</accession>
<organism evidence="2 3">
    <name type="scientific">Lysobacter arvi</name>
    <dbReference type="NCBI Taxonomy" id="3038776"/>
    <lineage>
        <taxon>Bacteria</taxon>
        <taxon>Pseudomonadati</taxon>
        <taxon>Pseudomonadota</taxon>
        <taxon>Gammaproteobacteria</taxon>
        <taxon>Lysobacterales</taxon>
        <taxon>Lysobacteraceae</taxon>
        <taxon>Lysobacter</taxon>
    </lineage>
</organism>
<sequence>MNARHVLVIALLALAATFIAWFAPHPSPVAELLVFAFPPLALAMGVLRRRRTAPFWAGVLGLAWFSHGVMVAWSRPAERGFALAEVVLALAIIFAASLPGLRARFGRKPRP</sequence>
<proteinExistence type="predicted"/>
<evidence type="ECO:0000313" key="2">
    <source>
        <dbReference type="EMBL" id="MDR0183327.1"/>
    </source>
</evidence>
<dbReference type="Proteomes" id="UP001233535">
    <property type="component" value="Unassembled WGS sequence"/>
</dbReference>
<evidence type="ECO:0000256" key="1">
    <source>
        <dbReference type="SAM" id="Phobius"/>
    </source>
</evidence>
<keyword evidence="1" id="KW-0812">Transmembrane</keyword>
<dbReference type="RefSeq" id="WP_309262491.1">
    <property type="nucleotide sequence ID" value="NZ_JARUHG010000003.1"/>
</dbReference>
<reference evidence="2 3" key="1">
    <citation type="submission" date="2023-04" db="EMBL/GenBank/DDBJ databases">
        <title>Lysobacter sp. strain UC isolated from soil sample.</title>
        <authorList>
            <person name="Choksket S."/>
            <person name="Harshvardhan F."/>
            <person name="Rana R."/>
            <person name="Patil P.B."/>
            <person name="Korpole S."/>
        </authorList>
    </citation>
    <scope>NUCLEOTIDE SEQUENCE [LARGE SCALE GENOMIC DNA]</scope>
    <source>
        <strain evidence="2 3">UC</strain>
    </source>
</reference>
<feature type="transmembrane region" description="Helical" evidence="1">
    <location>
        <begin position="55"/>
        <end position="74"/>
    </location>
</feature>
<name>A0ABU1CDS6_9GAMM</name>
<feature type="transmembrane region" description="Helical" evidence="1">
    <location>
        <begin position="80"/>
        <end position="101"/>
    </location>
</feature>
<keyword evidence="1" id="KW-1133">Transmembrane helix</keyword>
<protein>
    <submittedName>
        <fullName evidence="2">DUF2069 domain-containing protein</fullName>
    </submittedName>
</protein>
<keyword evidence="3" id="KW-1185">Reference proteome</keyword>